<proteinExistence type="predicted"/>
<sequence>MHLRSVGNDEGHFIRQLLSFMLNGDDDDKQQDRLKIIRALEIIANLAHAGNDNEIYLIDFIDVIIQRLIHVSDILILVHTLECLYQLSELGEQSCNAILKVQSSTPIITTLIDLLTIEARSFSSQTIKTIKIVEMSTGPVLLPSYNQPPSTQQTLNAPQSVVVISTGQQQQPQPQPHQQQQTYAVENTEINKSYYSNNNKLIIQQHSKPITVANVITSGNLLAVATPSTQNLSTTPIIVANTNAQSNQILDKKRKHDSISETIAAVVNGTSSSPSPSSTPPPPKRARPSRPRTTPTKNAVIIAPTPPPVTLSRIMPSLSIEDDTSSMESNSTSNSIHSTMADLLDRCSSPPPPPPSSLIKNSFEDDIRLCLNDLCHRVALSLDESLPSTSIIYNSIPSPVFKRKIDEQSSLNKRTTKPITPVEEQTSKKKRNRPSTKKSLIEVATSTPKKEEPIEHEIQDIKPNISTINSSDYICEWDNCRKSFPTARSVFHHACSAHIKYSPEYVCLWNGCDRIKRQKWALISHIQERHCSEIAFRQAKQKLTNPVPPTNSNTATISTTSNGPTATTTTATGTVGYAPDAAWLAVRRHMQISSFDDLLIKTKEGPLTKSIRLTAALILRNIARHSSIGKQNLRQYEQHLANLALESSEASNILSSCLFELYN</sequence>
<dbReference type="PANTHER" id="PTHR22970">
    <property type="entry name" value="AT-RICH INTERACTIVE DOMAIN-CONTAINING PROTEIN 2"/>
    <property type="match status" value="1"/>
</dbReference>
<dbReference type="PANTHER" id="PTHR22970:SF14">
    <property type="entry name" value="AT-RICH INTERACTIVE DOMAIN-CONTAINING PROTEIN 2"/>
    <property type="match status" value="1"/>
</dbReference>
<dbReference type="PROSITE" id="PS50157">
    <property type="entry name" value="ZINC_FINGER_C2H2_2"/>
    <property type="match status" value="1"/>
</dbReference>
<evidence type="ECO:0000256" key="2">
    <source>
        <dbReference type="ARBA" id="ARBA00023163"/>
    </source>
</evidence>
<dbReference type="SMART" id="SM00355">
    <property type="entry name" value="ZnF_C2H2"/>
    <property type="match status" value="2"/>
</dbReference>
<feature type="region of interest" description="Disordered" evidence="5">
    <location>
        <begin position="543"/>
        <end position="571"/>
    </location>
</feature>
<comment type="caution">
    <text evidence="7">The sequence shown here is derived from an EMBL/GenBank/DDBJ whole genome shotgun (WGS) entry which is preliminary data.</text>
</comment>
<reference evidence="7" key="1">
    <citation type="submission" date="2021-02" db="EMBL/GenBank/DDBJ databases">
        <authorList>
            <person name="Nowell W R."/>
        </authorList>
    </citation>
    <scope>NUCLEOTIDE SEQUENCE</scope>
</reference>
<organism evidence="7 8">
    <name type="scientific">Adineta steineri</name>
    <dbReference type="NCBI Taxonomy" id="433720"/>
    <lineage>
        <taxon>Eukaryota</taxon>
        <taxon>Metazoa</taxon>
        <taxon>Spiralia</taxon>
        <taxon>Gnathifera</taxon>
        <taxon>Rotifera</taxon>
        <taxon>Eurotatoria</taxon>
        <taxon>Bdelloidea</taxon>
        <taxon>Adinetida</taxon>
        <taxon>Adinetidae</taxon>
        <taxon>Adineta</taxon>
    </lineage>
</organism>
<keyword evidence="4" id="KW-0479">Metal-binding</keyword>
<accession>A0A819NF59</accession>
<evidence type="ECO:0000259" key="6">
    <source>
        <dbReference type="PROSITE" id="PS50157"/>
    </source>
</evidence>
<gene>
    <name evidence="7" type="ORF">KXQ929_LOCUS28069</name>
</gene>
<name>A0A819NF59_9BILA</name>
<dbReference type="Gene3D" id="3.30.160.60">
    <property type="entry name" value="Classic Zinc Finger"/>
    <property type="match status" value="1"/>
</dbReference>
<dbReference type="EMBL" id="CAJOBB010002728">
    <property type="protein sequence ID" value="CAF3993865.1"/>
    <property type="molecule type" value="Genomic_DNA"/>
</dbReference>
<keyword evidence="2" id="KW-0804">Transcription</keyword>
<dbReference type="AlphaFoldDB" id="A0A819NF59"/>
<keyword evidence="1" id="KW-0805">Transcription regulation</keyword>
<evidence type="ECO:0000256" key="1">
    <source>
        <dbReference type="ARBA" id="ARBA00023015"/>
    </source>
</evidence>
<dbReference type="InterPro" id="IPR052406">
    <property type="entry name" value="Chromatin_Remodeling_Comp"/>
</dbReference>
<feature type="compositionally biased region" description="Low complexity" evidence="5">
    <location>
        <begin position="550"/>
        <end position="571"/>
    </location>
</feature>
<dbReference type="InterPro" id="IPR016024">
    <property type="entry name" value="ARM-type_fold"/>
</dbReference>
<feature type="region of interest" description="Disordered" evidence="5">
    <location>
        <begin position="266"/>
        <end position="306"/>
    </location>
</feature>
<evidence type="ECO:0000313" key="7">
    <source>
        <dbReference type="EMBL" id="CAF3993865.1"/>
    </source>
</evidence>
<dbReference type="GO" id="GO:0008270">
    <property type="term" value="F:zinc ion binding"/>
    <property type="evidence" value="ECO:0007669"/>
    <property type="project" value="UniProtKB-KW"/>
</dbReference>
<evidence type="ECO:0000256" key="5">
    <source>
        <dbReference type="SAM" id="MobiDB-lite"/>
    </source>
</evidence>
<feature type="domain" description="C2H2-type" evidence="6">
    <location>
        <begin position="473"/>
        <end position="503"/>
    </location>
</feature>
<dbReference type="Proteomes" id="UP000663868">
    <property type="component" value="Unassembled WGS sequence"/>
</dbReference>
<dbReference type="InterPro" id="IPR013087">
    <property type="entry name" value="Znf_C2H2_type"/>
</dbReference>
<protein>
    <recommendedName>
        <fullName evidence="6">C2H2-type domain-containing protein</fullName>
    </recommendedName>
</protein>
<keyword evidence="4" id="KW-0862">Zinc</keyword>
<dbReference type="SUPFAM" id="SSF48371">
    <property type="entry name" value="ARM repeat"/>
    <property type="match status" value="1"/>
</dbReference>
<keyword evidence="4" id="KW-0863">Zinc-finger</keyword>
<evidence type="ECO:0000256" key="4">
    <source>
        <dbReference type="PROSITE-ProRule" id="PRU00042"/>
    </source>
</evidence>
<evidence type="ECO:0000313" key="8">
    <source>
        <dbReference type="Proteomes" id="UP000663868"/>
    </source>
</evidence>
<evidence type="ECO:0000256" key="3">
    <source>
        <dbReference type="ARBA" id="ARBA00023242"/>
    </source>
</evidence>
<feature type="region of interest" description="Disordered" evidence="5">
    <location>
        <begin position="408"/>
        <end position="449"/>
    </location>
</feature>
<keyword evidence="3" id="KW-0539">Nucleus</keyword>
<dbReference type="PROSITE" id="PS00028">
    <property type="entry name" value="ZINC_FINGER_C2H2_1"/>
    <property type="match status" value="1"/>
</dbReference>